<comment type="similarity">
    <text evidence="2">Belongs to the RNase H family.</text>
</comment>
<dbReference type="AlphaFoldDB" id="A0A139AX79"/>
<reference evidence="9 10" key="1">
    <citation type="journal article" date="2015" name="Genome Biol. Evol.">
        <title>Phylogenomic analyses indicate that early fungi evolved digesting cell walls of algal ancestors of land plants.</title>
        <authorList>
            <person name="Chang Y."/>
            <person name="Wang S."/>
            <person name="Sekimoto S."/>
            <person name="Aerts A.L."/>
            <person name="Choi C."/>
            <person name="Clum A."/>
            <person name="LaButti K.M."/>
            <person name="Lindquist E.A."/>
            <person name="Yee Ngan C."/>
            <person name="Ohm R.A."/>
            <person name="Salamov A.A."/>
            <person name="Grigoriev I.V."/>
            <person name="Spatafora J.W."/>
            <person name="Berbee M.L."/>
        </authorList>
    </citation>
    <scope>NUCLEOTIDE SEQUENCE [LARGE SCALE GENOMIC DNA]</scope>
    <source>
        <strain evidence="9 10">JEL478</strain>
    </source>
</reference>
<evidence type="ECO:0000313" key="10">
    <source>
        <dbReference type="Proteomes" id="UP000070544"/>
    </source>
</evidence>
<keyword evidence="7" id="KW-0378">Hydrolase</keyword>
<dbReference type="PANTHER" id="PTHR10642">
    <property type="entry name" value="RIBONUCLEASE H1"/>
    <property type="match status" value="1"/>
</dbReference>
<evidence type="ECO:0000256" key="7">
    <source>
        <dbReference type="ARBA" id="ARBA00022801"/>
    </source>
</evidence>
<dbReference type="EMBL" id="KQ965733">
    <property type="protein sequence ID" value="KXS21183.1"/>
    <property type="molecule type" value="Genomic_DNA"/>
</dbReference>
<protein>
    <recommendedName>
        <fullName evidence="3">ribonuclease H</fullName>
        <ecNumber evidence="3">3.1.26.4</ecNumber>
    </recommendedName>
</protein>
<dbReference type="GO" id="GO:0003676">
    <property type="term" value="F:nucleic acid binding"/>
    <property type="evidence" value="ECO:0007669"/>
    <property type="project" value="InterPro"/>
</dbReference>
<comment type="catalytic activity">
    <reaction evidence="1">
        <text>Endonucleolytic cleavage to 5'-phosphomonoester.</text>
        <dbReference type="EC" id="3.1.26.4"/>
    </reaction>
</comment>
<dbReference type="InterPro" id="IPR050092">
    <property type="entry name" value="RNase_H"/>
</dbReference>
<evidence type="ECO:0000256" key="1">
    <source>
        <dbReference type="ARBA" id="ARBA00000077"/>
    </source>
</evidence>
<dbReference type="Pfam" id="PF00075">
    <property type="entry name" value="RNase_H"/>
    <property type="match status" value="1"/>
</dbReference>
<evidence type="ECO:0000256" key="5">
    <source>
        <dbReference type="ARBA" id="ARBA00022723"/>
    </source>
</evidence>
<dbReference type="InterPro" id="IPR012337">
    <property type="entry name" value="RNaseH-like_sf"/>
</dbReference>
<dbReference type="Proteomes" id="UP000070544">
    <property type="component" value="Unassembled WGS sequence"/>
</dbReference>
<accession>A0A139AX79</accession>
<dbReference type="SUPFAM" id="SSF53098">
    <property type="entry name" value="Ribonuclease H-like"/>
    <property type="match status" value="1"/>
</dbReference>
<dbReference type="PANTHER" id="PTHR10642:SF26">
    <property type="entry name" value="RIBONUCLEASE H1"/>
    <property type="match status" value="1"/>
</dbReference>
<dbReference type="GO" id="GO:0046872">
    <property type="term" value="F:metal ion binding"/>
    <property type="evidence" value="ECO:0007669"/>
    <property type="project" value="UniProtKB-KW"/>
</dbReference>
<keyword evidence="4" id="KW-0540">Nuclease</keyword>
<evidence type="ECO:0000313" key="9">
    <source>
        <dbReference type="EMBL" id="KXS21183.1"/>
    </source>
</evidence>
<evidence type="ECO:0000256" key="2">
    <source>
        <dbReference type="ARBA" id="ARBA00005300"/>
    </source>
</evidence>
<sequence>MTAVHDRLADALYTVLHELNNPSRNTFVDADGCCLGNGTNNARAGIGVYFGPNDSRNVGAPLYGTQTNQRAELTVSRS</sequence>
<dbReference type="STRING" id="1344416.A0A139AX79"/>
<evidence type="ECO:0000256" key="3">
    <source>
        <dbReference type="ARBA" id="ARBA00012180"/>
    </source>
</evidence>
<dbReference type="GO" id="GO:0043137">
    <property type="term" value="P:DNA replication, removal of RNA primer"/>
    <property type="evidence" value="ECO:0007669"/>
    <property type="project" value="TreeGrafter"/>
</dbReference>
<evidence type="ECO:0000256" key="6">
    <source>
        <dbReference type="ARBA" id="ARBA00022759"/>
    </source>
</evidence>
<dbReference type="InterPro" id="IPR002156">
    <property type="entry name" value="RNaseH_domain"/>
</dbReference>
<dbReference type="GO" id="GO:0004523">
    <property type="term" value="F:RNA-DNA hybrid ribonuclease activity"/>
    <property type="evidence" value="ECO:0007669"/>
    <property type="project" value="UniProtKB-EC"/>
</dbReference>
<feature type="domain" description="RNase H type-1" evidence="8">
    <location>
        <begin position="28"/>
        <end position="75"/>
    </location>
</feature>
<dbReference type="OrthoDB" id="407198at2759"/>
<dbReference type="EC" id="3.1.26.4" evidence="3"/>
<proteinExistence type="inferred from homology"/>
<dbReference type="Gene3D" id="3.30.420.10">
    <property type="entry name" value="Ribonuclease H-like superfamily/Ribonuclease H"/>
    <property type="match status" value="1"/>
</dbReference>
<name>A0A139AX79_GONPJ</name>
<evidence type="ECO:0000256" key="4">
    <source>
        <dbReference type="ARBA" id="ARBA00022722"/>
    </source>
</evidence>
<organism evidence="9 10">
    <name type="scientific">Gonapodya prolifera (strain JEL478)</name>
    <name type="common">Monoblepharis prolifera</name>
    <dbReference type="NCBI Taxonomy" id="1344416"/>
    <lineage>
        <taxon>Eukaryota</taxon>
        <taxon>Fungi</taxon>
        <taxon>Fungi incertae sedis</taxon>
        <taxon>Chytridiomycota</taxon>
        <taxon>Chytridiomycota incertae sedis</taxon>
        <taxon>Monoblepharidomycetes</taxon>
        <taxon>Monoblepharidales</taxon>
        <taxon>Gonapodyaceae</taxon>
        <taxon>Gonapodya</taxon>
    </lineage>
</organism>
<dbReference type="InterPro" id="IPR036397">
    <property type="entry name" value="RNaseH_sf"/>
</dbReference>
<keyword evidence="6" id="KW-0255">Endonuclease</keyword>
<evidence type="ECO:0000259" key="8">
    <source>
        <dbReference type="Pfam" id="PF00075"/>
    </source>
</evidence>
<keyword evidence="10" id="KW-1185">Reference proteome</keyword>
<gene>
    <name evidence="9" type="ORF">M427DRAFT_51444</name>
</gene>
<keyword evidence="5" id="KW-0479">Metal-binding</keyword>